<dbReference type="InterPro" id="IPR028614">
    <property type="entry name" value="GDP_fucose/colitose_synth"/>
</dbReference>
<keyword evidence="3 5" id="KW-0560">Oxidoreductase</keyword>
<evidence type="ECO:0000256" key="2">
    <source>
        <dbReference type="ARBA" id="ARBA00022857"/>
    </source>
</evidence>
<dbReference type="GO" id="GO:0016853">
    <property type="term" value="F:isomerase activity"/>
    <property type="evidence" value="ECO:0007669"/>
    <property type="project" value="UniProtKB-KW"/>
</dbReference>
<dbReference type="SUPFAM" id="SSF51735">
    <property type="entry name" value="NAD(P)-binding Rossmann-fold domains"/>
    <property type="match status" value="1"/>
</dbReference>
<feature type="binding site" evidence="5">
    <location>
        <position position="210"/>
    </location>
    <ligand>
        <name>substrate</name>
    </ligand>
</feature>
<dbReference type="InterPro" id="IPR036291">
    <property type="entry name" value="NAD(P)-bd_dom_sf"/>
</dbReference>
<dbReference type="EC" id="1.1.1.271" evidence="5"/>
<feature type="binding site" evidence="5">
    <location>
        <position position="141"/>
    </location>
    <ligand>
        <name>NADP(+)</name>
        <dbReference type="ChEBI" id="CHEBI:58349"/>
    </ligand>
</feature>
<evidence type="ECO:0000256" key="5">
    <source>
        <dbReference type="HAMAP-Rule" id="MF_00956"/>
    </source>
</evidence>
<feature type="domain" description="NAD-dependent epimerase/dehydratase" evidence="6">
    <location>
        <begin position="7"/>
        <end position="238"/>
    </location>
</feature>
<dbReference type="PANTHER" id="PTHR43238:SF1">
    <property type="entry name" value="GDP-L-FUCOSE SYNTHASE"/>
    <property type="match status" value="1"/>
</dbReference>
<protein>
    <recommendedName>
        <fullName evidence="5">GDP-L-fucose synthase</fullName>
        <ecNumber evidence="5">1.1.1.271</ecNumber>
    </recommendedName>
    <alternativeName>
        <fullName evidence="5">GDP-4-keto-6-deoxy-D-mannose-3,5-epimerase-4-reductase</fullName>
    </alternativeName>
</protein>
<comment type="catalytic activity">
    <reaction evidence="5">
        <text>GDP-beta-L-fucose + NADP(+) = GDP-4-dehydro-alpha-D-rhamnose + NADPH + H(+)</text>
        <dbReference type="Rhea" id="RHEA:18885"/>
        <dbReference type="ChEBI" id="CHEBI:15378"/>
        <dbReference type="ChEBI" id="CHEBI:57273"/>
        <dbReference type="ChEBI" id="CHEBI:57783"/>
        <dbReference type="ChEBI" id="CHEBI:57964"/>
        <dbReference type="ChEBI" id="CHEBI:58349"/>
        <dbReference type="EC" id="1.1.1.271"/>
    </reaction>
</comment>
<dbReference type="CDD" id="cd05239">
    <property type="entry name" value="GDP_FS_SDR_e"/>
    <property type="match status" value="1"/>
</dbReference>
<dbReference type="EMBL" id="CP038852">
    <property type="protein sequence ID" value="QIZ20796.1"/>
    <property type="molecule type" value="Genomic_DNA"/>
</dbReference>
<dbReference type="UniPathway" id="UPA00128">
    <property type="reaction ID" value="UER00191"/>
</dbReference>
<reference evidence="7 8" key="1">
    <citation type="journal article" date="2020" name="Nat. Microbiol.">
        <title>Lysogenic host-virus interactions in SAR11 marine bacteria.</title>
        <authorList>
            <person name="Morris R.M."/>
            <person name="Cain K.R."/>
            <person name="Hvorecny K.L."/>
            <person name="Kollman J.M."/>
        </authorList>
    </citation>
    <scope>NUCLEOTIDE SEQUENCE [LARGE SCALE GENOMIC DNA]</scope>
    <source>
        <strain evidence="7 8">NP1</strain>
    </source>
</reference>
<keyword evidence="5" id="KW-0511">Multifunctional enzyme</keyword>
<dbReference type="GO" id="GO:0050577">
    <property type="term" value="F:GDP-L-fucose synthase activity"/>
    <property type="evidence" value="ECO:0007669"/>
    <property type="project" value="UniProtKB-UniRule"/>
</dbReference>
<evidence type="ECO:0000256" key="3">
    <source>
        <dbReference type="ARBA" id="ARBA00023002"/>
    </source>
</evidence>
<evidence type="ECO:0000313" key="8">
    <source>
        <dbReference type="Proteomes" id="UP000501094"/>
    </source>
</evidence>
<dbReference type="HAMAP" id="MF_00956">
    <property type="entry name" value="GDP_fucose_synth"/>
    <property type="match status" value="1"/>
</dbReference>
<comment type="similarity">
    <text evidence="1 5">Belongs to the NAD(P)-dependent epimerase/dehydratase family. Fucose synthase subfamily.</text>
</comment>
<comment type="pathway">
    <text evidence="5">Nucleotide-sugar biosynthesis; GDP-L-fucose biosynthesis via de novo pathway; GDP-L-fucose from GDP-alpha-D-mannose: step 2/2.</text>
</comment>
<evidence type="ECO:0000256" key="1">
    <source>
        <dbReference type="ARBA" id="ARBA00005959"/>
    </source>
</evidence>
<feature type="binding site" evidence="5">
    <location>
        <position position="203"/>
    </location>
    <ligand>
        <name>substrate</name>
    </ligand>
</feature>
<proteinExistence type="inferred from homology"/>
<gene>
    <name evidence="5" type="primary">fcl</name>
    <name evidence="7" type="ORF">E5R92_03230</name>
</gene>
<feature type="site" description="Important for catalytic activity" evidence="5">
    <location>
        <position position="108"/>
    </location>
</feature>
<feature type="site" description="Important for catalytic activity" evidence="5">
    <location>
        <position position="110"/>
    </location>
</feature>
<dbReference type="KEGG" id="peg:E5R92_03230"/>
<dbReference type="Pfam" id="PF01370">
    <property type="entry name" value="Epimerase"/>
    <property type="match status" value="1"/>
</dbReference>
<feature type="active site" description="Proton donor/acceptor" evidence="5">
    <location>
        <position position="137"/>
    </location>
</feature>
<feature type="binding site" evidence="5">
    <location>
        <begin position="11"/>
        <end position="17"/>
    </location>
    <ligand>
        <name>NADP(+)</name>
        <dbReference type="ChEBI" id="CHEBI:58349"/>
    </ligand>
</feature>
<feature type="binding site" evidence="5">
    <location>
        <position position="180"/>
    </location>
    <ligand>
        <name>NADP(+)</name>
        <dbReference type="ChEBI" id="CHEBI:58349"/>
    </ligand>
</feature>
<dbReference type="PANTHER" id="PTHR43238">
    <property type="entry name" value="GDP-L-FUCOSE SYNTHASE"/>
    <property type="match status" value="1"/>
</dbReference>
<accession>A0A6H1Q265</accession>
<sequence length="313" mass="35968">MNKNAKIFVTGHKGLVGSAVIRRLKKLGFKNILTVSKKKLDLRDQKKVNLFLNKYQPNSLIIAAAKVGGIKTNNELTGEFIYDNLQIQNNLIHGAYKYGIKNLIYLGSSCIYPKFSKQPIKEDYLLTGELEKTNEAYAVAKIAGVKMCEYYNKQYNTNYKSLMPCNTFGSNDNYDLLSSHFIPALIRKIFEAKIKKKKSIELWGNGKTKRELIFVDDLADAIIFFLFKKTKKNLINIGTQVEFTIEEYAKLIMKKLNVNLSIKYKKKSLVGTPRKIMDSSLAKKLGWKSKIKIEEGIDFCLRDFKENYKKYCD</sequence>
<evidence type="ECO:0000313" key="7">
    <source>
        <dbReference type="EMBL" id="QIZ20796.1"/>
    </source>
</evidence>
<name>A0A6H1Q265_9PROT</name>
<dbReference type="GO" id="GO:0070401">
    <property type="term" value="F:NADP+ binding"/>
    <property type="evidence" value="ECO:0007669"/>
    <property type="project" value="UniProtKB-UniRule"/>
</dbReference>
<feature type="binding site" evidence="5">
    <location>
        <begin position="106"/>
        <end position="109"/>
    </location>
    <ligand>
        <name>NADP(+)</name>
        <dbReference type="ChEBI" id="CHEBI:58349"/>
    </ligand>
</feature>
<feature type="binding site" evidence="5">
    <location>
        <position position="188"/>
    </location>
    <ligand>
        <name>substrate</name>
    </ligand>
</feature>
<evidence type="ECO:0000256" key="4">
    <source>
        <dbReference type="ARBA" id="ARBA00023235"/>
    </source>
</evidence>
<comment type="caution">
    <text evidence="5">Lacks conserved residue(s) required for the propagation of feature annotation.</text>
</comment>
<comment type="function">
    <text evidence="5">Catalyzes the two-step NADP-dependent conversion of GDP-4-dehydro-6-deoxy-D-mannose to GDP-fucose, involving an epimerase and a reductase reaction.</text>
</comment>
<dbReference type="Gene3D" id="3.90.25.10">
    <property type="entry name" value="UDP-galactose 4-epimerase, domain 1"/>
    <property type="match status" value="1"/>
</dbReference>
<dbReference type="GO" id="GO:0042351">
    <property type="term" value="P:'de novo' GDP-L-fucose biosynthetic process"/>
    <property type="evidence" value="ECO:0007669"/>
    <property type="project" value="UniProtKB-UniRule"/>
</dbReference>
<dbReference type="InterPro" id="IPR001509">
    <property type="entry name" value="Epimerase_deHydtase"/>
</dbReference>
<evidence type="ECO:0000259" key="6">
    <source>
        <dbReference type="Pfam" id="PF01370"/>
    </source>
</evidence>
<dbReference type="AlphaFoldDB" id="A0A6H1Q265"/>
<keyword evidence="2 5" id="KW-0521">NADP</keyword>
<dbReference type="RefSeq" id="WP_168606676.1">
    <property type="nucleotide sequence ID" value="NZ_CP038852.1"/>
</dbReference>
<organism evidence="7 8">
    <name type="scientific">Candidatus Pelagibacter giovannonii</name>
    <dbReference type="NCBI Taxonomy" id="2563896"/>
    <lineage>
        <taxon>Bacteria</taxon>
        <taxon>Pseudomonadati</taxon>
        <taxon>Pseudomonadota</taxon>
        <taxon>Alphaproteobacteria</taxon>
        <taxon>Candidatus Pelagibacterales</taxon>
        <taxon>Candidatus Pelagibacteraceae</taxon>
        <taxon>Candidatus Pelagibacter</taxon>
    </lineage>
</organism>
<dbReference type="Gene3D" id="3.40.50.720">
    <property type="entry name" value="NAD(P)-binding Rossmann-like Domain"/>
    <property type="match status" value="1"/>
</dbReference>
<keyword evidence="8" id="KW-1185">Reference proteome</keyword>
<dbReference type="Proteomes" id="UP000501094">
    <property type="component" value="Chromosome"/>
</dbReference>
<keyword evidence="4 5" id="KW-0413">Isomerase</keyword>